<protein>
    <submittedName>
        <fullName evidence="1">Uncharacterized protein</fullName>
    </submittedName>
</protein>
<gene>
    <name evidence="1" type="ORF">ACHAW5_002485</name>
</gene>
<sequence length="276" mass="30885">MISDLPLLNVTDWSRQISHLMAEYEAKSEAEEGHSVGSWIIVANGGCSPMALQVAAAAASSSSTTTAPFKAALTNVVISSPPRLSFFLDAADPDEVRRSYRTLSGVVGRLFWWYSLRGDRRFIRKFSERNLVGNPADLGDEWTPNCLRAAMLHDGRSRFSTFAFLAGALRDGCLDSLNAMRGCDVSIDFIRGTDRRRNRARSWFWTRKRRDGRESDYDREGVDVERIDATLMEGSIQQYVRNNGNGGLELFVGGRISLAWEDPNGYSKRLMELLGE</sequence>
<comment type="caution">
    <text evidence="1">The sequence shown here is derived from an EMBL/GenBank/DDBJ whole genome shotgun (WGS) entry which is preliminary data.</text>
</comment>
<evidence type="ECO:0000313" key="2">
    <source>
        <dbReference type="Proteomes" id="UP001530315"/>
    </source>
</evidence>
<organism evidence="1 2">
    <name type="scientific">Stephanodiscus triporus</name>
    <dbReference type="NCBI Taxonomy" id="2934178"/>
    <lineage>
        <taxon>Eukaryota</taxon>
        <taxon>Sar</taxon>
        <taxon>Stramenopiles</taxon>
        <taxon>Ochrophyta</taxon>
        <taxon>Bacillariophyta</taxon>
        <taxon>Coscinodiscophyceae</taxon>
        <taxon>Thalassiosirophycidae</taxon>
        <taxon>Stephanodiscales</taxon>
        <taxon>Stephanodiscaceae</taxon>
        <taxon>Stephanodiscus</taxon>
    </lineage>
</organism>
<dbReference type="EMBL" id="JALLAZ020000209">
    <property type="protein sequence ID" value="KAL3800771.1"/>
    <property type="molecule type" value="Genomic_DNA"/>
</dbReference>
<reference evidence="1 2" key="1">
    <citation type="submission" date="2024-10" db="EMBL/GenBank/DDBJ databases">
        <title>Updated reference genomes for cyclostephanoid diatoms.</title>
        <authorList>
            <person name="Roberts W.R."/>
            <person name="Alverson A.J."/>
        </authorList>
    </citation>
    <scope>NUCLEOTIDE SEQUENCE [LARGE SCALE GENOMIC DNA]</scope>
    <source>
        <strain evidence="1 2">AJA276-08</strain>
    </source>
</reference>
<name>A0ABD3QMP2_9STRA</name>
<accession>A0ABD3QMP2</accession>
<proteinExistence type="predicted"/>
<dbReference type="Proteomes" id="UP001530315">
    <property type="component" value="Unassembled WGS sequence"/>
</dbReference>
<dbReference type="AlphaFoldDB" id="A0ABD3QMP2"/>
<keyword evidence="2" id="KW-1185">Reference proteome</keyword>
<evidence type="ECO:0000313" key="1">
    <source>
        <dbReference type="EMBL" id="KAL3800771.1"/>
    </source>
</evidence>